<evidence type="ECO:0000259" key="6">
    <source>
        <dbReference type="PROSITE" id="PS51379"/>
    </source>
</evidence>
<dbReference type="EMBL" id="AUZX01002919">
    <property type="protein sequence ID" value="EQD75365.1"/>
    <property type="molecule type" value="Genomic_DNA"/>
</dbReference>
<keyword evidence="3" id="KW-0560">Oxidoreductase</keyword>
<evidence type="ECO:0000256" key="4">
    <source>
        <dbReference type="ARBA" id="ARBA00023004"/>
    </source>
</evidence>
<dbReference type="PANTHER" id="PTHR43255:SF1">
    <property type="entry name" value="IRON-SULFUR-BINDING OXIDOREDUCTASE FADF-RELATED"/>
    <property type="match status" value="1"/>
</dbReference>
<dbReference type="Gene3D" id="1.10.1060.10">
    <property type="entry name" value="Alpha-helical ferredoxin"/>
    <property type="match status" value="1"/>
</dbReference>
<name>T1CYY4_9ZZZZ</name>
<proteinExistence type="predicted"/>
<dbReference type="Pfam" id="PF13183">
    <property type="entry name" value="Fer4_8"/>
    <property type="match status" value="1"/>
</dbReference>
<keyword evidence="4" id="KW-0408">Iron</keyword>
<evidence type="ECO:0000256" key="5">
    <source>
        <dbReference type="ARBA" id="ARBA00023014"/>
    </source>
</evidence>
<dbReference type="InterPro" id="IPR009051">
    <property type="entry name" value="Helical_ferredxn"/>
</dbReference>
<dbReference type="InterPro" id="IPR051460">
    <property type="entry name" value="HdrC_iron-sulfur_subunit"/>
</dbReference>
<sequence length="141" mass="15953">MTGKTLSPRDIIWDIRETVMAQGKEYRNKHGNPDEVFKTVIGDPIKEEDLWSCTTCMACVEQCPVMIDHVPKIIDMRRSLVLNQGKAPKEALDLFRNIEGYSSPYSIDPSTRGDWAEGLDVVDLSKTPDANYDVLYWVGCV</sequence>
<dbReference type="GO" id="GO:0005886">
    <property type="term" value="C:plasma membrane"/>
    <property type="evidence" value="ECO:0007669"/>
    <property type="project" value="TreeGrafter"/>
</dbReference>
<dbReference type="SUPFAM" id="SSF46548">
    <property type="entry name" value="alpha-helical ferredoxin"/>
    <property type="match status" value="1"/>
</dbReference>
<dbReference type="PROSITE" id="PS00198">
    <property type="entry name" value="4FE4S_FER_1"/>
    <property type="match status" value="1"/>
</dbReference>
<keyword evidence="5" id="KW-0411">Iron-sulfur</keyword>
<dbReference type="GO" id="GO:0051539">
    <property type="term" value="F:4 iron, 4 sulfur cluster binding"/>
    <property type="evidence" value="ECO:0007669"/>
    <property type="project" value="UniProtKB-KW"/>
</dbReference>
<feature type="domain" description="4Fe-4S ferredoxin-type" evidence="6">
    <location>
        <begin position="42"/>
        <end position="72"/>
    </location>
</feature>
<organism evidence="7">
    <name type="scientific">mine drainage metagenome</name>
    <dbReference type="NCBI Taxonomy" id="410659"/>
    <lineage>
        <taxon>unclassified sequences</taxon>
        <taxon>metagenomes</taxon>
        <taxon>ecological metagenomes</taxon>
    </lineage>
</organism>
<evidence type="ECO:0000256" key="1">
    <source>
        <dbReference type="ARBA" id="ARBA00022485"/>
    </source>
</evidence>
<accession>T1CYY4</accession>
<dbReference type="InterPro" id="IPR017900">
    <property type="entry name" value="4Fe4S_Fe_S_CS"/>
</dbReference>
<dbReference type="PROSITE" id="PS51379">
    <property type="entry name" value="4FE4S_FER_2"/>
    <property type="match status" value="1"/>
</dbReference>
<reference evidence="7" key="1">
    <citation type="submission" date="2013-08" db="EMBL/GenBank/DDBJ databases">
        <authorList>
            <person name="Mendez C."/>
            <person name="Richter M."/>
            <person name="Ferrer M."/>
            <person name="Sanchez J."/>
        </authorList>
    </citation>
    <scope>NUCLEOTIDE SEQUENCE</scope>
</reference>
<evidence type="ECO:0000256" key="3">
    <source>
        <dbReference type="ARBA" id="ARBA00023002"/>
    </source>
</evidence>
<protein>
    <submittedName>
        <fullName evidence="7">Oxidoreductase, Fe-S</fullName>
    </submittedName>
</protein>
<reference evidence="7" key="2">
    <citation type="journal article" date="2014" name="ISME J.">
        <title>Microbial stratification in low pH oxic and suboxic macroscopic growths along an acid mine drainage.</title>
        <authorList>
            <person name="Mendez-Garcia C."/>
            <person name="Mesa V."/>
            <person name="Sprenger R.R."/>
            <person name="Richter M."/>
            <person name="Diez M.S."/>
            <person name="Solano J."/>
            <person name="Bargiela R."/>
            <person name="Golyshina O.V."/>
            <person name="Manteca A."/>
            <person name="Ramos J.L."/>
            <person name="Gallego J.R."/>
            <person name="Llorente I."/>
            <person name="Martins Dos Santos V.A."/>
            <person name="Jensen O.N."/>
            <person name="Pelaez A.I."/>
            <person name="Sanchez J."/>
            <person name="Ferrer M."/>
        </authorList>
    </citation>
    <scope>NUCLEOTIDE SEQUENCE</scope>
</reference>
<dbReference type="PANTHER" id="PTHR43255">
    <property type="entry name" value="IRON-SULFUR-BINDING OXIDOREDUCTASE FADF-RELATED-RELATED"/>
    <property type="match status" value="1"/>
</dbReference>
<dbReference type="GO" id="GO:0046872">
    <property type="term" value="F:metal ion binding"/>
    <property type="evidence" value="ECO:0007669"/>
    <property type="project" value="UniProtKB-KW"/>
</dbReference>
<evidence type="ECO:0000256" key="2">
    <source>
        <dbReference type="ARBA" id="ARBA00022723"/>
    </source>
</evidence>
<dbReference type="GO" id="GO:0016491">
    <property type="term" value="F:oxidoreductase activity"/>
    <property type="evidence" value="ECO:0007669"/>
    <property type="project" value="UniProtKB-KW"/>
</dbReference>
<gene>
    <name evidence="7" type="ORF">B1A_04011</name>
</gene>
<comment type="caution">
    <text evidence="7">The sequence shown here is derived from an EMBL/GenBank/DDBJ whole genome shotgun (WGS) entry which is preliminary data.</text>
</comment>
<dbReference type="InterPro" id="IPR017896">
    <property type="entry name" value="4Fe4S_Fe-S-bd"/>
</dbReference>
<evidence type="ECO:0000313" key="7">
    <source>
        <dbReference type="EMBL" id="EQD75365.1"/>
    </source>
</evidence>
<dbReference type="AlphaFoldDB" id="T1CYY4"/>
<keyword evidence="2" id="KW-0479">Metal-binding</keyword>
<feature type="non-terminal residue" evidence="7">
    <location>
        <position position="141"/>
    </location>
</feature>
<keyword evidence="1" id="KW-0004">4Fe-4S</keyword>